<feature type="transmembrane region" description="Helical" evidence="9">
    <location>
        <begin position="94"/>
        <end position="114"/>
    </location>
</feature>
<evidence type="ECO:0000256" key="1">
    <source>
        <dbReference type="ARBA" id="ARBA00004651"/>
    </source>
</evidence>
<keyword evidence="11" id="KW-1185">Reference proteome</keyword>
<accession>A0A836GR41</accession>
<feature type="region of interest" description="Disordered" evidence="8">
    <location>
        <begin position="53"/>
        <end position="76"/>
    </location>
</feature>
<gene>
    <name evidence="10" type="primary">Gr64e</name>
    <name evidence="10" type="ORF">G6Z76_0000703</name>
</gene>
<comment type="caution">
    <text evidence="10">The sequence shown here is derived from an EMBL/GenBank/DDBJ whole genome shotgun (WGS) entry which is preliminary data.</text>
</comment>
<feature type="transmembrane region" description="Helical" evidence="9">
    <location>
        <begin position="391"/>
        <end position="411"/>
    </location>
</feature>
<feature type="transmembrane region" description="Helical" evidence="9">
    <location>
        <begin position="356"/>
        <end position="379"/>
    </location>
</feature>
<sequence>MGGTVNVSSAVYGKMLKTNQIFSAGSKISKRSGVTGKKILPYLMRQKKDKVKKMETQFSSNSQPPVPNPPRSRPFLNEQTLSISSNDPESFHCVMGPILVMAQLFGILPVSGILMPSPMQIEFVKFSVRTIYSAFISGMVLFMATLSIIHMIKTLNSATFEVQEGIVTATSGAIFYANCVMGLIIFFWLSSRWVTLQRDWRSMELFIDSNKMERPKLRWKLYLIAASILFVALIEHILSILVHVKKYDWSGKSDNATFLNFLEIYCTSSHAFILEILKYNLALGIFIFIVSKLATFTWNFTDVFIAMVATGLAERYKTLNKYVISSISKHRPIDWSELREDYAVLSFMVKKVDNDISPIILLSFVNNLYFICLQLLNGLSKSDDGIIGDIYFFESFLFLIGRTMIVTLLTARIHDQSKVILPILFTCSASTYDKEVNHSNFINVKKKLLHLLSTDNITLTGMRFFSITRNFLLAVAGAIVTYEVVLLQFNVAMNK</sequence>
<evidence type="ECO:0000313" key="10">
    <source>
        <dbReference type="EMBL" id="KAG5347758.1"/>
    </source>
</evidence>
<dbReference type="GO" id="GO:0050916">
    <property type="term" value="P:sensory perception of sweet taste"/>
    <property type="evidence" value="ECO:0007669"/>
    <property type="project" value="UniProtKB-ARBA"/>
</dbReference>
<dbReference type="PIRSF" id="PIRSF038981">
    <property type="entry name" value="GRP"/>
    <property type="match status" value="1"/>
</dbReference>
<feature type="transmembrane region" description="Helical" evidence="9">
    <location>
        <begin position="169"/>
        <end position="189"/>
    </location>
</feature>
<dbReference type="InterPro" id="IPR009318">
    <property type="entry name" value="Gustatory_rcpt"/>
</dbReference>
<feature type="transmembrane region" description="Helical" evidence="9">
    <location>
        <begin position="221"/>
        <end position="244"/>
    </location>
</feature>
<keyword evidence="6 9" id="KW-0472">Membrane</keyword>
<dbReference type="GO" id="GO:0008527">
    <property type="term" value="F:taste receptor activity"/>
    <property type="evidence" value="ECO:0007669"/>
    <property type="project" value="InterPro"/>
</dbReference>
<evidence type="ECO:0000256" key="8">
    <source>
        <dbReference type="SAM" id="MobiDB-lite"/>
    </source>
</evidence>
<protein>
    <submittedName>
        <fullName evidence="10">GR64E protein</fullName>
    </submittedName>
</protein>
<evidence type="ECO:0000256" key="4">
    <source>
        <dbReference type="ARBA" id="ARBA00022692"/>
    </source>
</evidence>
<keyword evidence="4 9" id="KW-0812">Transmembrane</keyword>
<keyword evidence="7" id="KW-0675">Receptor</keyword>
<comment type="similarity">
    <text evidence="2">Belongs to the insect chemoreceptor superfamily. Gustatory receptor (GR) family. Gr5a subfamily.</text>
</comment>
<evidence type="ECO:0000256" key="5">
    <source>
        <dbReference type="ARBA" id="ARBA00022989"/>
    </source>
</evidence>
<reference evidence="10" key="1">
    <citation type="submission" date="2020-03" db="EMBL/GenBank/DDBJ databases">
        <title>Relaxed selection underlies rapid genomic changes in the transitions from sociality to social parasitism in ants.</title>
        <authorList>
            <person name="Bi X."/>
        </authorList>
    </citation>
    <scope>NUCLEOTIDE SEQUENCE</scope>
    <source>
        <strain evidence="10">BGI-DK2014a</strain>
        <tissue evidence="10">Whole body</tissue>
    </source>
</reference>
<feature type="transmembrane region" description="Helical" evidence="9">
    <location>
        <begin position="281"/>
        <end position="300"/>
    </location>
</feature>
<evidence type="ECO:0000256" key="9">
    <source>
        <dbReference type="SAM" id="Phobius"/>
    </source>
</evidence>
<dbReference type="GO" id="GO:0005886">
    <property type="term" value="C:plasma membrane"/>
    <property type="evidence" value="ECO:0007669"/>
    <property type="project" value="UniProtKB-SubCell"/>
</dbReference>
<feature type="non-terminal residue" evidence="10">
    <location>
        <position position="1"/>
    </location>
</feature>
<proteinExistence type="inferred from homology"/>
<feature type="transmembrane region" description="Helical" evidence="9">
    <location>
        <begin position="126"/>
        <end position="149"/>
    </location>
</feature>
<dbReference type="Proteomes" id="UP000669903">
    <property type="component" value="Unassembled WGS sequence"/>
</dbReference>
<keyword evidence="3" id="KW-1003">Cell membrane</keyword>
<name>A0A836GR41_9HYME</name>
<keyword evidence="5 9" id="KW-1133">Transmembrane helix</keyword>
<evidence type="ECO:0000256" key="7">
    <source>
        <dbReference type="ARBA" id="ARBA00023170"/>
    </source>
</evidence>
<evidence type="ECO:0000256" key="2">
    <source>
        <dbReference type="ARBA" id="ARBA00005327"/>
    </source>
</evidence>
<dbReference type="EMBL" id="JAANIC010000508">
    <property type="protein sequence ID" value="KAG5347758.1"/>
    <property type="molecule type" value="Genomic_DNA"/>
</dbReference>
<comment type="subcellular location">
    <subcellularLocation>
        <location evidence="1">Cell membrane</location>
        <topology evidence="1">Multi-pass membrane protein</topology>
    </subcellularLocation>
</comment>
<dbReference type="PANTHER" id="PTHR21421:SF29">
    <property type="entry name" value="GUSTATORY RECEPTOR 5A FOR TREHALOSE-RELATED"/>
    <property type="match status" value="1"/>
</dbReference>
<evidence type="ECO:0000313" key="11">
    <source>
        <dbReference type="Proteomes" id="UP000669903"/>
    </source>
</evidence>
<organism evidence="10 11">
    <name type="scientific">Acromyrmex charruanus</name>
    <dbReference type="NCBI Taxonomy" id="2715315"/>
    <lineage>
        <taxon>Eukaryota</taxon>
        <taxon>Metazoa</taxon>
        <taxon>Ecdysozoa</taxon>
        <taxon>Arthropoda</taxon>
        <taxon>Hexapoda</taxon>
        <taxon>Insecta</taxon>
        <taxon>Pterygota</taxon>
        <taxon>Neoptera</taxon>
        <taxon>Endopterygota</taxon>
        <taxon>Hymenoptera</taxon>
        <taxon>Apocrita</taxon>
        <taxon>Aculeata</taxon>
        <taxon>Formicoidea</taxon>
        <taxon>Formicidae</taxon>
        <taxon>Myrmicinae</taxon>
        <taxon>Acromyrmex</taxon>
    </lineage>
</organism>
<dbReference type="PANTHER" id="PTHR21421">
    <property type="entry name" value="GUSTATORY RECEPTOR"/>
    <property type="match status" value="1"/>
</dbReference>
<feature type="non-terminal residue" evidence="10">
    <location>
        <position position="495"/>
    </location>
</feature>
<dbReference type="Pfam" id="PF06151">
    <property type="entry name" value="Trehalose_recp"/>
    <property type="match status" value="1"/>
</dbReference>
<feature type="transmembrane region" description="Helical" evidence="9">
    <location>
        <begin position="471"/>
        <end position="492"/>
    </location>
</feature>
<dbReference type="AlphaFoldDB" id="A0A836GR41"/>
<evidence type="ECO:0000256" key="3">
    <source>
        <dbReference type="ARBA" id="ARBA00022475"/>
    </source>
</evidence>
<evidence type="ECO:0000256" key="6">
    <source>
        <dbReference type="ARBA" id="ARBA00023136"/>
    </source>
</evidence>